<reference evidence="2 3" key="1">
    <citation type="submission" date="2019-09" db="EMBL/GenBank/DDBJ databases">
        <title>Nocardioides panacisoli sp. nov., isolated from the soil of a ginseng field.</title>
        <authorList>
            <person name="Cho C."/>
        </authorList>
    </citation>
    <scope>NUCLEOTIDE SEQUENCE [LARGE SCALE GENOMIC DNA]</scope>
    <source>
        <strain evidence="2 3">BN140041</strain>
    </source>
</reference>
<dbReference type="Proteomes" id="UP000324351">
    <property type="component" value="Unassembled WGS sequence"/>
</dbReference>
<feature type="domain" description="N-acetyltransferase" evidence="1">
    <location>
        <begin position="4"/>
        <end position="163"/>
    </location>
</feature>
<dbReference type="PROSITE" id="PS51186">
    <property type="entry name" value="GNAT"/>
    <property type="match status" value="1"/>
</dbReference>
<dbReference type="Pfam" id="PF13420">
    <property type="entry name" value="Acetyltransf_4"/>
    <property type="match status" value="1"/>
</dbReference>
<dbReference type="PANTHER" id="PTHR43072:SF8">
    <property type="entry name" value="ACYLTRANSFERASE FABY-RELATED"/>
    <property type="match status" value="1"/>
</dbReference>
<accession>A0A5B1M456</accession>
<dbReference type="GO" id="GO:0016747">
    <property type="term" value="F:acyltransferase activity, transferring groups other than amino-acyl groups"/>
    <property type="evidence" value="ECO:0007669"/>
    <property type="project" value="InterPro"/>
</dbReference>
<keyword evidence="2" id="KW-0808">Transferase</keyword>
<dbReference type="InterPro" id="IPR000182">
    <property type="entry name" value="GNAT_dom"/>
</dbReference>
<reference evidence="2 3" key="2">
    <citation type="submission" date="2019-09" db="EMBL/GenBank/DDBJ databases">
        <authorList>
            <person name="Jin C."/>
        </authorList>
    </citation>
    <scope>NUCLEOTIDE SEQUENCE [LARGE SCALE GENOMIC DNA]</scope>
    <source>
        <strain evidence="2 3">BN140041</strain>
    </source>
</reference>
<keyword evidence="3" id="KW-1185">Reference proteome</keyword>
<dbReference type="PANTHER" id="PTHR43072">
    <property type="entry name" value="N-ACETYLTRANSFERASE"/>
    <property type="match status" value="1"/>
</dbReference>
<dbReference type="InterPro" id="IPR016181">
    <property type="entry name" value="Acyl_CoA_acyltransferase"/>
</dbReference>
<dbReference type="SUPFAM" id="SSF55729">
    <property type="entry name" value="Acyl-CoA N-acyltransferases (Nat)"/>
    <property type="match status" value="1"/>
</dbReference>
<gene>
    <name evidence="2" type="ORF">F0U47_14125</name>
</gene>
<dbReference type="AlphaFoldDB" id="A0A5B1M456"/>
<evidence type="ECO:0000313" key="3">
    <source>
        <dbReference type="Proteomes" id="UP000324351"/>
    </source>
</evidence>
<evidence type="ECO:0000313" key="2">
    <source>
        <dbReference type="EMBL" id="KAA1426530.1"/>
    </source>
</evidence>
<dbReference type="EMBL" id="VUJW01000008">
    <property type="protein sequence ID" value="KAA1426530.1"/>
    <property type="molecule type" value="Genomic_DNA"/>
</dbReference>
<dbReference type="Gene3D" id="3.40.630.30">
    <property type="match status" value="1"/>
</dbReference>
<organism evidence="2 3">
    <name type="scientific">Nocardioides antri</name>
    <dbReference type="NCBI Taxonomy" id="2607659"/>
    <lineage>
        <taxon>Bacteria</taxon>
        <taxon>Bacillati</taxon>
        <taxon>Actinomycetota</taxon>
        <taxon>Actinomycetes</taxon>
        <taxon>Propionibacteriales</taxon>
        <taxon>Nocardioidaceae</taxon>
        <taxon>Nocardioides</taxon>
    </lineage>
</organism>
<sequence length="175" mass="18951">MAAIEIRDATEADVAACAAIYGAYVVETPATFEIDPPSVEEMGRRIAACQAGHSWLVAERDGVVTGFAYGTRWAERPAYRWACEVSVYLARDSVGGGVGSALYAALLDRLTERGFHVAFAKVAQPNDASNALHARFGFRRVGLLERVGHKLGAWHDVAILQRDLVPVGITPEEPR</sequence>
<name>A0A5B1M456_9ACTN</name>
<evidence type="ECO:0000259" key="1">
    <source>
        <dbReference type="PROSITE" id="PS51186"/>
    </source>
</evidence>
<protein>
    <submittedName>
        <fullName evidence="2">N-acetyltransferase family protein</fullName>
    </submittedName>
</protein>
<comment type="caution">
    <text evidence="2">The sequence shown here is derived from an EMBL/GenBank/DDBJ whole genome shotgun (WGS) entry which is preliminary data.</text>
</comment>
<dbReference type="CDD" id="cd04301">
    <property type="entry name" value="NAT_SF"/>
    <property type="match status" value="1"/>
</dbReference>
<proteinExistence type="predicted"/>
<dbReference type="RefSeq" id="WP_149751112.1">
    <property type="nucleotide sequence ID" value="NZ_VUJW01000008.1"/>
</dbReference>